<organism evidence="1 2">
    <name type="scientific">Desertifilum tharense IPPAS B-1220</name>
    <dbReference type="NCBI Taxonomy" id="1781255"/>
    <lineage>
        <taxon>Bacteria</taxon>
        <taxon>Bacillati</taxon>
        <taxon>Cyanobacteriota</taxon>
        <taxon>Cyanophyceae</taxon>
        <taxon>Desertifilales</taxon>
        <taxon>Desertifilaceae</taxon>
        <taxon>Desertifilum</taxon>
    </lineage>
</organism>
<dbReference type="EMBL" id="CP182909">
    <property type="protein sequence ID" value="XPM63885.1"/>
    <property type="molecule type" value="Genomic_DNA"/>
</dbReference>
<evidence type="ECO:0000313" key="1">
    <source>
        <dbReference type="EMBL" id="XPM63885.1"/>
    </source>
</evidence>
<gene>
    <name evidence="1" type="ORF">BH720_032920</name>
</gene>
<evidence type="ECO:0000313" key="2">
    <source>
        <dbReference type="Proteomes" id="UP000095472"/>
    </source>
</evidence>
<keyword evidence="2" id="KW-1185">Reference proteome</keyword>
<reference evidence="1 2" key="1">
    <citation type="journal article" date="2016" name="Genome Announc.">
        <title>Draft Genome Sequence of the Thermotolerant Cyanobacterium Desertifilum sp. IPPAS B-1220.</title>
        <authorList>
            <person name="Mironov K.S."/>
            <person name="Sinetova M.A."/>
            <person name="Bolatkhan K."/>
            <person name="Zayadan B.K."/>
            <person name="Ustinova V.V."/>
            <person name="Kupriyanova E.V."/>
            <person name="Skrypnik A.N."/>
            <person name="Gogoleva N.E."/>
            <person name="Gogolev Y.V."/>
            <person name="Los D.A."/>
        </authorList>
    </citation>
    <scope>NUCLEOTIDE SEQUENCE [LARGE SCALE GENOMIC DNA]</scope>
    <source>
        <strain evidence="1 2">IPPAS B-1220</strain>
    </source>
</reference>
<protein>
    <submittedName>
        <fullName evidence="1">Uncharacterized protein</fullName>
    </submittedName>
</protein>
<dbReference type="Proteomes" id="UP000095472">
    <property type="component" value="Chromosome"/>
</dbReference>
<accession>A0ACD5GTI0</accession>
<name>A0ACD5GTI0_9CYAN</name>
<sequence>MQASERRAEIFSKKVNSVLVNTEYSLRLASVTISAQQAKAMGWQFPPTQQRSLEKAFRGRRFSTVKIALASLLAPVLISPQTAFAVERVETPPPALQADSGSTFLTSQQQSSLSNLLIGLAYSLPVGGFLGVLLYDRYCQYRAAVLREQIQRLERAWQQSIYPYN</sequence>
<proteinExistence type="predicted"/>